<keyword evidence="4" id="KW-1185">Reference proteome</keyword>
<dbReference type="PANTHER" id="PTHR16476">
    <property type="entry name" value="FAMILY WITH SEQUENCE SIMILARITY 216 MEMBER A"/>
    <property type="match status" value="1"/>
</dbReference>
<feature type="compositionally biased region" description="Polar residues" evidence="2">
    <location>
        <begin position="126"/>
        <end position="135"/>
    </location>
</feature>
<evidence type="ECO:0000313" key="3">
    <source>
        <dbReference type="Ensembl" id="ENSVKKP00000019034.1"/>
    </source>
</evidence>
<evidence type="ECO:0000313" key="4">
    <source>
        <dbReference type="Proteomes" id="UP000694545"/>
    </source>
</evidence>
<organism evidence="3 4">
    <name type="scientific">Varanus komodoensis</name>
    <name type="common">Komodo dragon</name>
    <dbReference type="NCBI Taxonomy" id="61221"/>
    <lineage>
        <taxon>Eukaryota</taxon>
        <taxon>Metazoa</taxon>
        <taxon>Chordata</taxon>
        <taxon>Craniata</taxon>
        <taxon>Vertebrata</taxon>
        <taxon>Euteleostomi</taxon>
        <taxon>Lepidosauria</taxon>
        <taxon>Squamata</taxon>
        <taxon>Bifurcata</taxon>
        <taxon>Unidentata</taxon>
        <taxon>Episquamata</taxon>
        <taxon>Toxicofera</taxon>
        <taxon>Anguimorpha</taxon>
        <taxon>Paleoanguimorpha</taxon>
        <taxon>Varanoidea</taxon>
        <taxon>Varanidae</taxon>
        <taxon>Varanus</taxon>
    </lineage>
</organism>
<dbReference type="AlphaFoldDB" id="A0A8D2L9R3"/>
<dbReference type="Proteomes" id="UP000694545">
    <property type="component" value="Unplaced"/>
</dbReference>
<evidence type="ECO:0000256" key="1">
    <source>
        <dbReference type="ARBA" id="ARBA00008615"/>
    </source>
</evidence>
<comment type="similarity">
    <text evidence="1">Belongs to the FAM216 family.</text>
</comment>
<evidence type="ECO:0000256" key="2">
    <source>
        <dbReference type="SAM" id="MobiDB-lite"/>
    </source>
</evidence>
<accession>A0A8D2L9R3</accession>
<sequence length="158" mass="18112">MGKDWERNLSGCQDPKLTCVRIPLSAQNSPLMKDLKRGQKCYFYSIMKIYDSKAPREMLHRRYAINLQCQNVLGESQRNWRAAEKSQGLEAITRRGLWAMKLHQTHTRRTPCFIGRVRQPSAKSLCRSQQGSGKTSLEHMNESEGCHSSEGFPTPLQT</sequence>
<dbReference type="InterPro" id="IPR029373">
    <property type="entry name" value="FAM216"/>
</dbReference>
<dbReference type="PANTHER" id="PTHR16476:SF3">
    <property type="entry name" value="PROTEIN FAM216B"/>
    <property type="match status" value="1"/>
</dbReference>
<reference evidence="3" key="2">
    <citation type="submission" date="2025-09" db="UniProtKB">
        <authorList>
            <consortium name="Ensembl"/>
        </authorList>
    </citation>
    <scope>IDENTIFICATION</scope>
</reference>
<proteinExistence type="inferred from homology"/>
<feature type="compositionally biased region" description="Basic and acidic residues" evidence="2">
    <location>
        <begin position="136"/>
        <end position="147"/>
    </location>
</feature>
<name>A0A8D2L9R3_VARKO</name>
<reference evidence="3" key="1">
    <citation type="submission" date="2025-08" db="UniProtKB">
        <authorList>
            <consortium name="Ensembl"/>
        </authorList>
    </citation>
    <scope>IDENTIFICATION</scope>
</reference>
<dbReference type="Pfam" id="PF15107">
    <property type="entry name" value="FAM216B"/>
    <property type="match status" value="1"/>
</dbReference>
<feature type="region of interest" description="Disordered" evidence="2">
    <location>
        <begin position="124"/>
        <end position="158"/>
    </location>
</feature>
<dbReference type="Ensembl" id="ENSVKKT00000019505.1">
    <property type="protein sequence ID" value="ENSVKKP00000019034.1"/>
    <property type="gene ID" value="ENSVKKG00000012946.1"/>
</dbReference>
<protein>
    <submittedName>
        <fullName evidence="3">Uncharacterized protein</fullName>
    </submittedName>
</protein>